<name>A0AC59ZBQ8_RANTA</name>
<dbReference type="Proteomes" id="UP001162501">
    <property type="component" value="Chromosome 27"/>
</dbReference>
<proteinExistence type="predicted"/>
<evidence type="ECO:0000313" key="2">
    <source>
        <dbReference type="Proteomes" id="UP001162501"/>
    </source>
</evidence>
<dbReference type="EMBL" id="OX596111">
    <property type="protein sequence ID" value="CAN0362026.1"/>
    <property type="molecule type" value="Genomic_DNA"/>
</dbReference>
<gene>
    <name evidence="1" type="ORF">MRATA1EN22A_LOCUS16528</name>
</gene>
<reference evidence="1" key="2">
    <citation type="submission" date="2025-03" db="EMBL/GenBank/DDBJ databases">
        <authorList>
            <consortium name="ELIXIR-Norway"/>
            <consortium name="Elixir Norway"/>
        </authorList>
    </citation>
    <scope>NUCLEOTIDE SEQUENCE</scope>
</reference>
<sequence length="247" mass="26353">MGAMLSRARRKERQGVGVRDAGPQVASVSCHCPVTMLGNLRAWDPVPTPLPHTQGPLDKDLTEWEGPRAGPRAPDTGSFWDPNPQILGPHPPIPQAPPRACRSLLLQPPHQRGRRRGCLSAAERRAPSLPAPSPREVTLSSHAPGRVSCWPCPSTPASLNPATRSPRPLRPSHCPAPADKAPDTPTERSPPPDLGPPARSRACPRRARGLVPRHPGRVLDARDLNPEDANPANLIGHGCCSLSVALG</sequence>
<reference evidence="1" key="1">
    <citation type="submission" date="2023-05" db="EMBL/GenBank/DDBJ databases">
        <authorList>
            <consortium name="ELIXIR-Norway"/>
        </authorList>
    </citation>
    <scope>NUCLEOTIDE SEQUENCE</scope>
</reference>
<protein>
    <submittedName>
        <fullName evidence="1">Uncharacterized protein</fullName>
    </submittedName>
</protein>
<accession>A0AC59ZBQ8</accession>
<organism evidence="1 2">
    <name type="scientific">Rangifer tarandus platyrhynchus</name>
    <name type="common">Svalbard reindeer</name>
    <dbReference type="NCBI Taxonomy" id="3082113"/>
    <lineage>
        <taxon>Eukaryota</taxon>
        <taxon>Metazoa</taxon>
        <taxon>Chordata</taxon>
        <taxon>Craniata</taxon>
        <taxon>Vertebrata</taxon>
        <taxon>Euteleostomi</taxon>
        <taxon>Mammalia</taxon>
        <taxon>Eutheria</taxon>
        <taxon>Laurasiatheria</taxon>
        <taxon>Artiodactyla</taxon>
        <taxon>Ruminantia</taxon>
        <taxon>Pecora</taxon>
        <taxon>Cervidae</taxon>
        <taxon>Odocoileinae</taxon>
        <taxon>Rangifer</taxon>
    </lineage>
</organism>
<evidence type="ECO:0000313" key="1">
    <source>
        <dbReference type="EMBL" id="CAN0362026.1"/>
    </source>
</evidence>